<dbReference type="Pfam" id="PF01471">
    <property type="entry name" value="PG_binding_1"/>
    <property type="match status" value="3"/>
</dbReference>
<feature type="domain" description="Peptidoglycan binding-like" evidence="1">
    <location>
        <begin position="116"/>
        <end position="154"/>
    </location>
</feature>
<dbReference type="InterPro" id="IPR002477">
    <property type="entry name" value="Peptidoglycan-bd-like"/>
</dbReference>
<name>A0A6F8ZFT4_9FIRM</name>
<dbReference type="Gene3D" id="1.10.101.10">
    <property type="entry name" value="PGBD-like superfamily/PGBD"/>
    <property type="match status" value="3"/>
</dbReference>
<protein>
    <recommendedName>
        <fullName evidence="5">DUF1906 domain-containing protein</fullName>
    </recommendedName>
</protein>
<dbReference type="SUPFAM" id="SSF47090">
    <property type="entry name" value="PGBD-like"/>
    <property type="match status" value="3"/>
</dbReference>
<feature type="domain" description="Peptidoglycan binding-like" evidence="1">
    <location>
        <begin position="199"/>
        <end position="252"/>
    </location>
</feature>
<evidence type="ECO:0000313" key="3">
    <source>
        <dbReference type="EMBL" id="CAB1128608.1"/>
    </source>
</evidence>
<feature type="domain" description="Peptidoglycan binding-like" evidence="1">
    <location>
        <begin position="52"/>
        <end position="87"/>
    </location>
</feature>
<dbReference type="Proteomes" id="UP000503399">
    <property type="component" value="Chromosome"/>
</dbReference>
<evidence type="ECO:0008006" key="5">
    <source>
        <dbReference type="Google" id="ProtNLM"/>
    </source>
</evidence>
<dbReference type="EMBL" id="LR778114">
    <property type="protein sequence ID" value="CAB1128608.1"/>
    <property type="molecule type" value="Genomic_DNA"/>
</dbReference>
<organism evidence="3 4">
    <name type="scientific">Candidatus Hydrogenisulfobacillus filiaventi</name>
    <dbReference type="NCBI Taxonomy" id="2707344"/>
    <lineage>
        <taxon>Bacteria</taxon>
        <taxon>Bacillati</taxon>
        <taxon>Bacillota</taxon>
        <taxon>Clostridia</taxon>
        <taxon>Eubacteriales</taxon>
        <taxon>Clostridiales Family XVII. Incertae Sedis</taxon>
        <taxon>Candidatus Hydrogenisulfobacillus</taxon>
    </lineage>
</organism>
<dbReference type="InterPro" id="IPR017853">
    <property type="entry name" value="GH"/>
</dbReference>
<evidence type="ECO:0000259" key="2">
    <source>
        <dbReference type="Pfam" id="PF08924"/>
    </source>
</evidence>
<dbReference type="InterPro" id="IPR015020">
    <property type="entry name" value="Rv2525c-like_Glyco_Hydro-like"/>
</dbReference>
<dbReference type="SUPFAM" id="SSF51445">
    <property type="entry name" value="(Trans)glycosidases"/>
    <property type="match status" value="1"/>
</dbReference>
<feature type="domain" description="Rv2525c-like glycoside hydrolase-like" evidence="2">
    <location>
        <begin position="422"/>
        <end position="574"/>
    </location>
</feature>
<keyword evidence="4" id="KW-1185">Reference proteome</keyword>
<evidence type="ECO:0000259" key="1">
    <source>
        <dbReference type="Pfam" id="PF01471"/>
    </source>
</evidence>
<dbReference type="AlphaFoldDB" id="A0A6F8ZFT4"/>
<dbReference type="InterPro" id="IPR036365">
    <property type="entry name" value="PGBD-like_sf"/>
</dbReference>
<accession>A0A6F8ZFT4</accession>
<gene>
    <name evidence="3" type="ORF">R50_1102</name>
</gene>
<proteinExistence type="predicted"/>
<dbReference type="Pfam" id="PF08924">
    <property type="entry name" value="Rv2525c_GlyHyd-like"/>
    <property type="match status" value="1"/>
</dbReference>
<reference evidence="3 4" key="1">
    <citation type="submission" date="2020-02" db="EMBL/GenBank/DDBJ databases">
        <authorList>
            <person name="Hogendoorn C."/>
        </authorList>
    </citation>
    <scope>NUCLEOTIDE SEQUENCE [LARGE SCALE GENOMIC DNA]</scope>
    <source>
        <strain evidence="3">R501</strain>
    </source>
</reference>
<dbReference type="Gene3D" id="3.20.20.80">
    <property type="entry name" value="Glycosidases"/>
    <property type="match status" value="1"/>
</dbReference>
<evidence type="ECO:0000313" key="4">
    <source>
        <dbReference type="Proteomes" id="UP000503399"/>
    </source>
</evidence>
<sequence length="619" mass="62938">MALFDSTFAPYVPFGSRTLSAGDTGTDVAALQAVYDLMLATMHPPEGPMGSPVPITGTFDAATGQAVRNIQSYFGLPATGVVDAATYFLFGQGVGPDTPYGGPAYGSRTLQAGAAGGDVRVLQNRLNCFRYAGILGRPADGVFDGATAAAVLAFKVDAAANGDTGFPSNSIAGFGFYDASWIYTFAGGRDLFPGRNGFDVVFLQVLLTDLGFYAGLVDGYYGIGTRAAVEAFQAATGITVDGVTGPETFYQLGLNNPHPAPVPLAVAWPVVVPPPPSPPLPPLTRCATLLSPTVAAPLAYGLVGVISAAGAFSLDVTANRLPPPQDLGPPYTGYAFLVTSPAGTVLYGSPMAEIPTGSGSWAGHVDGAVLADLNGGTVVVNAASATGPVGPTVVSGPTCTPAATGCLNGVDNSLDLSAAAPCLRAAGFTFAARYLGGPCYQGVSLSGREAAALSQAGLRLVSLYAGANATAAFTCGTQTLSQGQVDGAEAAALAVAVGQPADTVIYLDLEPAQTSPAASWLSYVQGWVTALAAHGYKPGIYSSPDQLTTVYRQGWAGPTLLYWVARPQAGATGAVFPPPCPARELPFASVWQYVVQVTLCGLAGMDIDSASNEVGMWSL</sequence>
<dbReference type="KEGG" id="hfv:R50_1102"/>
<dbReference type="InterPro" id="IPR036366">
    <property type="entry name" value="PGBDSf"/>
</dbReference>